<sequence length="207" mass="22313">MTRPSLDRRHLIAALLATGTVTLMPRATKAAPADPMSPEAVLFDPEIPVLGNPKGDVTIAEFFDYQCPYCKKAHPDVARLMREDGNIRHVMKDWPVFGPASVLAARLTLAAGKHYARAQAALMATPGHLTPDQVEDILARAGFDVAALKRAYEADRARIEGILKRNNQQAEGFGLMGTPAYLVGTVLFPGVVAAADMKRAVAAARTR</sequence>
<comment type="caution">
    <text evidence="6">The sequence shown here is derived from an EMBL/GenBank/DDBJ whole genome shotgun (WGS) entry which is preliminary data.</text>
</comment>
<dbReference type="PROSITE" id="PS51318">
    <property type="entry name" value="TAT"/>
    <property type="match status" value="1"/>
</dbReference>
<dbReference type="InterPro" id="IPR006311">
    <property type="entry name" value="TAT_signal"/>
</dbReference>
<keyword evidence="1" id="KW-0732">Signal</keyword>
<gene>
    <name evidence="6" type="ORF">SI859A1_01360</name>
</gene>
<accession>Q1YIW0</accession>
<dbReference type="InterPro" id="IPR036249">
    <property type="entry name" value="Thioredoxin-like_sf"/>
</dbReference>
<dbReference type="CDD" id="cd03023">
    <property type="entry name" value="DsbA_Com1_like"/>
    <property type="match status" value="1"/>
</dbReference>
<dbReference type="SUPFAM" id="SSF52833">
    <property type="entry name" value="Thioredoxin-like"/>
    <property type="match status" value="1"/>
</dbReference>
<dbReference type="InterPro" id="IPR013766">
    <property type="entry name" value="Thioredoxin_domain"/>
</dbReference>
<dbReference type="Pfam" id="PF01323">
    <property type="entry name" value="DSBA"/>
    <property type="match status" value="1"/>
</dbReference>
<keyword evidence="4" id="KW-0676">Redox-active center</keyword>
<dbReference type="Proteomes" id="UP000000321">
    <property type="component" value="Unassembled WGS sequence"/>
</dbReference>
<dbReference type="Gene3D" id="3.40.30.10">
    <property type="entry name" value="Glutaredoxin"/>
    <property type="match status" value="1"/>
</dbReference>
<protein>
    <submittedName>
        <fullName evidence="6">Conserved hypothetical outer membrane protein</fullName>
    </submittedName>
</protein>
<evidence type="ECO:0000256" key="4">
    <source>
        <dbReference type="ARBA" id="ARBA00023284"/>
    </source>
</evidence>
<keyword evidence="2" id="KW-0560">Oxidoreductase</keyword>
<dbReference type="PROSITE" id="PS51352">
    <property type="entry name" value="THIOREDOXIN_2"/>
    <property type="match status" value="1"/>
</dbReference>
<organism evidence="6 7">
    <name type="scientific">Aurantimonas manganoxydans (strain ATCC BAA-1229 / DSM 21871 / SI85-9A1)</name>
    <dbReference type="NCBI Taxonomy" id="287752"/>
    <lineage>
        <taxon>Bacteria</taxon>
        <taxon>Pseudomonadati</taxon>
        <taxon>Pseudomonadota</taxon>
        <taxon>Alphaproteobacteria</taxon>
        <taxon>Hyphomicrobiales</taxon>
        <taxon>Aurantimonadaceae</taxon>
        <taxon>Aurantimonas</taxon>
    </lineage>
</organism>
<evidence type="ECO:0000256" key="3">
    <source>
        <dbReference type="ARBA" id="ARBA00023157"/>
    </source>
</evidence>
<dbReference type="HOGENOM" id="CLU_000288_47_4_5"/>
<dbReference type="BioCyc" id="AURANTIMONAS:SI859A1_01360-MONOMER"/>
<dbReference type="AlphaFoldDB" id="Q1YIW0"/>
<dbReference type="GO" id="GO:0016491">
    <property type="term" value="F:oxidoreductase activity"/>
    <property type="evidence" value="ECO:0007669"/>
    <property type="project" value="UniProtKB-KW"/>
</dbReference>
<evidence type="ECO:0000259" key="5">
    <source>
        <dbReference type="PROSITE" id="PS51352"/>
    </source>
</evidence>
<dbReference type="PANTHER" id="PTHR13887:SF14">
    <property type="entry name" value="DISULFIDE BOND FORMATION PROTEIN D"/>
    <property type="match status" value="1"/>
</dbReference>
<evidence type="ECO:0000313" key="7">
    <source>
        <dbReference type="Proteomes" id="UP000000321"/>
    </source>
</evidence>
<dbReference type="RefSeq" id="WP_009209217.1">
    <property type="nucleotide sequence ID" value="NZ_BBWP01000024.1"/>
</dbReference>
<keyword evidence="3" id="KW-1015">Disulfide bond</keyword>
<reference evidence="6 7" key="1">
    <citation type="journal article" date="2008" name="Appl. Environ. Microbiol.">
        <title>Genomic insights into Mn(II) oxidation by the marine alphaproteobacterium Aurantimonas sp. strain SI85-9A1.</title>
        <authorList>
            <person name="Dick G.J."/>
            <person name="Podell S."/>
            <person name="Johnson H.A."/>
            <person name="Rivera-Espinoza Y."/>
            <person name="Bernier-Latmani R."/>
            <person name="McCarthy J.K."/>
            <person name="Torpey J.W."/>
            <person name="Clement B.G."/>
            <person name="Gaasterland T."/>
            <person name="Tebo B.M."/>
        </authorList>
    </citation>
    <scope>NUCLEOTIDE SEQUENCE [LARGE SCALE GENOMIC DNA]</scope>
    <source>
        <strain evidence="6 7">SI85-9A1</strain>
    </source>
</reference>
<evidence type="ECO:0000256" key="1">
    <source>
        <dbReference type="ARBA" id="ARBA00022729"/>
    </source>
</evidence>
<proteinExistence type="predicted"/>
<dbReference type="InterPro" id="IPR001853">
    <property type="entry name" value="DSBA-like_thioredoxin_dom"/>
</dbReference>
<name>Q1YIW0_AURMS</name>
<dbReference type="EMBL" id="AAPJ01000003">
    <property type="protein sequence ID" value="EAS50007.1"/>
    <property type="molecule type" value="Genomic_DNA"/>
</dbReference>
<evidence type="ECO:0000256" key="2">
    <source>
        <dbReference type="ARBA" id="ARBA00023002"/>
    </source>
</evidence>
<keyword evidence="7" id="KW-1185">Reference proteome</keyword>
<dbReference type="PANTHER" id="PTHR13887">
    <property type="entry name" value="GLUTATHIONE S-TRANSFERASE KAPPA"/>
    <property type="match status" value="1"/>
</dbReference>
<evidence type="ECO:0000313" key="6">
    <source>
        <dbReference type="EMBL" id="EAS50007.1"/>
    </source>
</evidence>
<feature type="domain" description="Thioredoxin" evidence="5">
    <location>
        <begin position="25"/>
        <end position="206"/>
    </location>
</feature>